<evidence type="ECO:0000256" key="7">
    <source>
        <dbReference type="ARBA" id="ARBA00023180"/>
    </source>
</evidence>
<feature type="transmembrane region" description="Helical" evidence="9">
    <location>
        <begin position="40"/>
        <end position="61"/>
    </location>
</feature>
<feature type="region of interest" description="Disordered" evidence="8">
    <location>
        <begin position="524"/>
        <end position="612"/>
    </location>
</feature>
<dbReference type="PANTHER" id="PTHR15583:SF7">
    <property type="entry name" value="INTERLEUKIN CYTOKINE RECEPTOR-RELATED PROTEIN 2"/>
    <property type="match status" value="1"/>
</dbReference>
<dbReference type="GO" id="GO:0016020">
    <property type="term" value="C:membrane"/>
    <property type="evidence" value="ECO:0007669"/>
    <property type="project" value="UniProtKB-SubCell"/>
</dbReference>
<organism evidence="11 12">
    <name type="scientific">Batillaria attramentaria</name>
    <dbReference type="NCBI Taxonomy" id="370345"/>
    <lineage>
        <taxon>Eukaryota</taxon>
        <taxon>Metazoa</taxon>
        <taxon>Spiralia</taxon>
        <taxon>Lophotrochozoa</taxon>
        <taxon>Mollusca</taxon>
        <taxon>Gastropoda</taxon>
        <taxon>Caenogastropoda</taxon>
        <taxon>Sorbeoconcha</taxon>
        <taxon>Cerithioidea</taxon>
        <taxon>Batillariidae</taxon>
        <taxon>Batillaria</taxon>
    </lineage>
</organism>
<sequence>MDAGKVDSVPSSTTKSPGNGGPIIQQSQESEEYQRALQTVVGTALGVILLMGLLALFFLLYRLRRQRHRARLLNGSHPQSPILNRSISVDVGSKPVPSVLVLYAYDCAVHEAVVVALSGLLMETCGVTVSLDAFEENVIMERGLEDWLEDRLQEADFIVVVCSLGARLRCSKKRVRFKEEPGRMLPDYFAVAVDYVAEKLRVERSKGLGIEKFVCLVMDYSRLSDVPPQLEAASVFSLMRDYTALCTHLTASSPNFQNKPPDAGENGDESDAWERTDAGVELWAALGQARDYFKVHPNWLEDRIEPIPSRMRAKPRRRRRRDHESHEQSLLPLLPLDSMSTSSVVNVNTSSNVVLHMNNLPTKSGSYFTHSRQNSLPSSLCSSHPPGPNPTQNQQGVSRSVDSFPTTQPPGMEFGEGSACLMCQQRREGWGAGSGRRVQCPRHPQPQQPAPTTLSDSEGDSELELGLEAGLDQRCSRSKSLPSVGVAPHMASHPHLPQMTTSQTVLEGFNNSLSRSRTVLQAEVHKEWGANRDGEVTKEGTGDKTEAPKQWTQTETEINVEPELWKPPRDVPPRDWGPDSFRRSGRDSPSSLSSVSSESTHSAGQSGSDSLERDLRSITMPRLFDHTAESALFSQQGHLYPVAPPRSLSSSALASVSDSRIRPVPCLTPLQPISNQDFGIALTPIRFDET</sequence>
<evidence type="ECO:0000256" key="8">
    <source>
        <dbReference type="SAM" id="MobiDB-lite"/>
    </source>
</evidence>
<evidence type="ECO:0000256" key="9">
    <source>
        <dbReference type="SAM" id="Phobius"/>
    </source>
</evidence>
<keyword evidence="7" id="KW-0325">Glycoprotein</keyword>
<feature type="compositionally biased region" description="Polar residues" evidence="8">
    <location>
        <begin position="365"/>
        <end position="374"/>
    </location>
</feature>
<dbReference type="PROSITE" id="PS51534">
    <property type="entry name" value="SEFIR"/>
    <property type="match status" value="1"/>
</dbReference>
<comment type="caution">
    <text evidence="11">The sequence shown here is derived from an EMBL/GenBank/DDBJ whole genome shotgun (WGS) entry which is preliminary data.</text>
</comment>
<evidence type="ECO:0000256" key="5">
    <source>
        <dbReference type="ARBA" id="ARBA00023136"/>
    </source>
</evidence>
<keyword evidence="2 9" id="KW-0812">Transmembrane</keyword>
<feature type="compositionally biased region" description="Basic residues" evidence="8">
    <location>
        <begin position="311"/>
        <end position="321"/>
    </location>
</feature>
<feature type="domain" description="SEFIR" evidence="10">
    <location>
        <begin position="96"/>
        <end position="247"/>
    </location>
</feature>
<dbReference type="InterPro" id="IPR039465">
    <property type="entry name" value="IL-17_rcpt-like"/>
</dbReference>
<keyword evidence="4 9" id="KW-1133">Transmembrane helix</keyword>
<evidence type="ECO:0000256" key="2">
    <source>
        <dbReference type="ARBA" id="ARBA00022692"/>
    </source>
</evidence>
<reference evidence="11 12" key="1">
    <citation type="journal article" date="2023" name="Sci. Data">
        <title>Genome assembly of the Korean intertidal mud-creeper Batillaria attramentaria.</title>
        <authorList>
            <person name="Patra A.K."/>
            <person name="Ho P.T."/>
            <person name="Jun S."/>
            <person name="Lee S.J."/>
            <person name="Kim Y."/>
            <person name="Won Y.J."/>
        </authorList>
    </citation>
    <scope>NUCLEOTIDE SEQUENCE [LARGE SCALE GENOMIC DNA]</scope>
    <source>
        <strain evidence="11">Wonlab-2016</strain>
    </source>
</reference>
<feature type="compositionally biased region" description="Polar residues" evidence="8">
    <location>
        <begin position="397"/>
        <end position="406"/>
    </location>
</feature>
<dbReference type="Proteomes" id="UP001519460">
    <property type="component" value="Unassembled WGS sequence"/>
</dbReference>
<gene>
    <name evidence="11" type="ORF">BaRGS_00025944</name>
</gene>
<dbReference type="AlphaFoldDB" id="A0ABD0K6N0"/>
<feature type="region of interest" description="Disordered" evidence="8">
    <location>
        <begin position="365"/>
        <end position="413"/>
    </location>
</feature>
<feature type="region of interest" description="Disordered" evidence="8">
    <location>
        <begin position="431"/>
        <end position="461"/>
    </location>
</feature>
<dbReference type="Pfam" id="PF08357">
    <property type="entry name" value="SEFIR"/>
    <property type="match status" value="1"/>
</dbReference>
<feature type="compositionally biased region" description="Basic and acidic residues" evidence="8">
    <location>
        <begin position="524"/>
        <end position="547"/>
    </location>
</feature>
<dbReference type="EMBL" id="JACVVK020000238">
    <property type="protein sequence ID" value="KAK7482778.1"/>
    <property type="molecule type" value="Genomic_DNA"/>
</dbReference>
<evidence type="ECO:0000259" key="10">
    <source>
        <dbReference type="PROSITE" id="PS51534"/>
    </source>
</evidence>
<evidence type="ECO:0000256" key="6">
    <source>
        <dbReference type="ARBA" id="ARBA00023170"/>
    </source>
</evidence>
<keyword evidence="12" id="KW-1185">Reference proteome</keyword>
<evidence type="ECO:0000313" key="11">
    <source>
        <dbReference type="EMBL" id="KAK7482778.1"/>
    </source>
</evidence>
<keyword evidence="3" id="KW-0732">Signal</keyword>
<protein>
    <recommendedName>
        <fullName evidence="10">SEFIR domain-containing protein</fullName>
    </recommendedName>
</protein>
<comment type="subcellular location">
    <subcellularLocation>
        <location evidence="1">Membrane</location>
        <topology evidence="1">Single-pass type I membrane protein</topology>
    </subcellularLocation>
</comment>
<dbReference type="InterPro" id="IPR013568">
    <property type="entry name" value="SEFIR_dom"/>
</dbReference>
<feature type="region of interest" description="Disordered" evidence="8">
    <location>
        <begin position="310"/>
        <end position="334"/>
    </location>
</feature>
<evidence type="ECO:0000256" key="1">
    <source>
        <dbReference type="ARBA" id="ARBA00004479"/>
    </source>
</evidence>
<evidence type="ECO:0000256" key="4">
    <source>
        <dbReference type="ARBA" id="ARBA00022989"/>
    </source>
</evidence>
<proteinExistence type="predicted"/>
<name>A0ABD0K6N0_9CAEN</name>
<accession>A0ABD0K6N0</accession>
<dbReference type="Gene3D" id="3.40.50.11530">
    <property type="match status" value="1"/>
</dbReference>
<feature type="compositionally biased region" description="Basic and acidic residues" evidence="8">
    <location>
        <begin position="563"/>
        <end position="586"/>
    </location>
</feature>
<feature type="region of interest" description="Disordered" evidence="8">
    <location>
        <begin position="474"/>
        <end position="498"/>
    </location>
</feature>
<evidence type="ECO:0000313" key="12">
    <source>
        <dbReference type="Proteomes" id="UP001519460"/>
    </source>
</evidence>
<keyword evidence="6" id="KW-0675">Receptor</keyword>
<feature type="region of interest" description="Disordered" evidence="8">
    <location>
        <begin position="1"/>
        <end position="24"/>
    </location>
</feature>
<dbReference type="PANTHER" id="PTHR15583">
    <property type="entry name" value="INTERLEUKIN-17 RECEPTOR"/>
    <property type="match status" value="1"/>
</dbReference>
<feature type="compositionally biased region" description="Low complexity" evidence="8">
    <location>
        <begin position="587"/>
        <end position="603"/>
    </location>
</feature>
<evidence type="ECO:0000256" key="3">
    <source>
        <dbReference type="ARBA" id="ARBA00022729"/>
    </source>
</evidence>
<keyword evidence="5 9" id="KW-0472">Membrane</keyword>
<feature type="compositionally biased region" description="Low complexity" evidence="8">
    <location>
        <begin position="375"/>
        <end position="396"/>
    </location>
</feature>